<keyword evidence="11" id="KW-1185">Reference proteome</keyword>
<evidence type="ECO:0000256" key="8">
    <source>
        <dbReference type="SAM" id="MobiDB-lite"/>
    </source>
</evidence>
<dbReference type="Gene3D" id="1.10.3720.10">
    <property type="entry name" value="MetI-like"/>
    <property type="match status" value="1"/>
</dbReference>
<dbReference type="InterPro" id="IPR035906">
    <property type="entry name" value="MetI-like_sf"/>
</dbReference>
<feature type="compositionally biased region" description="Basic residues" evidence="8">
    <location>
        <begin position="25"/>
        <end position="34"/>
    </location>
</feature>
<comment type="caution">
    <text evidence="10">The sequence shown here is derived from an EMBL/GenBank/DDBJ whole genome shotgun (WGS) entry which is preliminary data.</text>
</comment>
<keyword evidence="3" id="KW-1003">Cell membrane</keyword>
<dbReference type="CDD" id="cd06261">
    <property type="entry name" value="TM_PBP2"/>
    <property type="match status" value="1"/>
</dbReference>
<reference evidence="10 11" key="1">
    <citation type="submission" date="2020-07" db="EMBL/GenBank/DDBJ databases">
        <title>Sequencing the genomes of 1000 actinobacteria strains.</title>
        <authorList>
            <person name="Klenk H.-P."/>
        </authorList>
    </citation>
    <scope>NUCLEOTIDE SEQUENCE [LARGE SCALE GENOMIC DNA]</scope>
    <source>
        <strain evidence="10 11">DSM 44121</strain>
    </source>
</reference>
<dbReference type="RefSeq" id="WP_182617404.1">
    <property type="nucleotide sequence ID" value="NZ_BAAATF010000003.1"/>
</dbReference>
<keyword evidence="5 7" id="KW-1133">Transmembrane helix</keyword>
<feature type="region of interest" description="Disordered" evidence="8">
    <location>
        <begin position="1"/>
        <end position="34"/>
    </location>
</feature>
<dbReference type="GO" id="GO:0005886">
    <property type="term" value="C:plasma membrane"/>
    <property type="evidence" value="ECO:0007669"/>
    <property type="project" value="UniProtKB-SubCell"/>
</dbReference>
<dbReference type="SUPFAM" id="SSF161098">
    <property type="entry name" value="MetI-like"/>
    <property type="match status" value="1"/>
</dbReference>
<keyword evidence="4 7" id="KW-0812">Transmembrane</keyword>
<feature type="transmembrane region" description="Helical" evidence="7">
    <location>
        <begin position="50"/>
        <end position="77"/>
    </location>
</feature>
<dbReference type="PANTHER" id="PTHR30193:SF37">
    <property type="entry name" value="INNER MEMBRANE ABC TRANSPORTER PERMEASE PROTEIN YCJO"/>
    <property type="match status" value="1"/>
</dbReference>
<keyword evidence="2 7" id="KW-0813">Transport</keyword>
<dbReference type="GO" id="GO:0055085">
    <property type="term" value="P:transmembrane transport"/>
    <property type="evidence" value="ECO:0007669"/>
    <property type="project" value="InterPro"/>
</dbReference>
<proteinExistence type="inferred from homology"/>
<dbReference type="EMBL" id="JACGWV010000001">
    <property type="protein sequence ID" value="MBA8808950.1"/>
    <property type="molecule type" value="Genomic_DNA"/>
</dbReference>
<evidence type="ECO:0000256" key="6">
    <source>
        <dbReference type="ARBA" id="ARBA00023136"/>
    </source>
</evidence>
<gene>
    <name evidence="10" type="ORF">FHX71_002892</name>
</gene>
<accession>A0A7W3PED6</accession>
<keyword evidence="6 7" id="KW-0472">Membrane</keyword>
<dbReference type="Proteomes" id="UP000540568">
    <property type="component" value="Unassembled WGS sequence"/>
</dbReference>
<feature type="transmembrane region" description="Helical" evidence="7">
    <location>
        <begin position="295"/>
        <end position="316"/>
    </location>
</feature>
<protein>
    <submittedName>
        <fullName evidence="10">Raffinose/stachyose/melibiose transport system permease protein</fullName>
    </submittedName>
</protein>
<dbReference type="PANTHER" id="PTHR30193">
    <property type="entry name" value="ABC TRANSPORTER PERMEASE PROTEIN"/>
    <property type="match status" value="1"/>
</dbReference>
<evidence type="ECO:0000256" key="1">
    <source>
        <dbReference type="ARBA" id="ARBA00004651"/>
    </source>
</evidence>
<name>A0A7W3PED6_9MICO</name>
<comment type="similarity">
    <text evidence="7">Belongs to the binding-protein-dependent transport system permease family.</text>
</comment>
<feature type="compositionally biased region" description="Basic and acidic residues" evidence="8">
    <location>
        <begin position="1"/>
        <end position="10"/>
    </location>
</feature>
<feature type="transmembrane region" description="Helical" evidence="7">
    <location>
        <begin position="253"/>
        <end position="275"/>
    </location>
</feature>
<evidence type="ECO:0000313" key="11">
    <source>
        <dbReference type="Proteomes" id="UP000540568"/>
    </source>
</evidence>
<sequence length="327" mass="35251">MSAFTKDRPPDTVPAPAPEPAVGPPRRRLVTRRARPVPGTRIPRGMRGPVAVSLLPGLVLFGTFFLVPFLVLAATAFARWSGLDFAWAGLDNYRQMFGDPVFLKALGNTLFYAAASVFIQVPLGVGVGMVLALRPRGWKTLRTIIFVPFVISGAAYALVFSMFYNPRAGLLNNALGAVGLPGRDWLFDTATARWAVAGTFVFIIGFVVILVMAEIAAIPGELYEAASVDGASTWQQLTRITLPLLRNVIGTAILIRLLVDIGMFDLVFILTAGGPDDATATLALYAYRSYLNGEWGFANAVGSVIIVIGLVLIVAVRRIFRIGERAL</sequence>
<evidence type="ECO:0000256" key="3">
    <source>
        <dbReference type="ARBA" id="ARBA00022475"/>
    </source>
</evidence>
<evidence type="ECO:0000256" key="2">
    <source>
        <dbReference type="ARBA" id="ARBA00022448"/>
    </source>
</evidence>
<evidence type="ECO:0000256" key="4">
    <source>
        <dbReference type="ARBA" id="ARBA00022692"/>
    </source>
</evidence>
<evidence type="ECO:0000256" key="7">
    <source>
        <dbReference type="RuleBase" id="RU363032"/>
    </source>
</evidence>
<feature type="transmembrane region" description="Helical" evidence="7">
    <location>
        <begin position="194"/>
        <end position="213"/>
    </location>
</feature>
<feature type="compositionally biased region" description="Pro residues" evidence="8">
    <location>
        <begin position="11"/>
        <end position="23"/>
    </location>
</feature>
<comment type="subcellular location">
    <subcellularLocation>
        <location evidence="1 7">Cell membrane</location>
        <topology evidence="1 7">Multi-pass membrane protein</topology>
    </subcellularLocation>
</comment>
<evidence type="ECO:0000256" key="5">
    <source>
        <dbReference type="ARBA" id="ARBA00022989"/>
    </source>
</evidence>
<dbReference type="AlphaFoldDB" id="A0A7W3PED6"/>
<feature type="transmembrane region" description="Helical" evidence="7">
    <location>
        <begin position="110"/>
        <end position="133"/>
    </location>
</feature>
<dbReference type="InterPro" id="IPR051393">
    <property type="entry name" value="ABC_transporter_permease"/>
</dbReference>
<dbReference type="InterPro" id="IPR000515">
    <property type="entry name" value="MetI-like"/>
</dbReference>
<feature type="transmembrane region" description="Helical" evidence="7">
    <location>
        <begin position="145"/>
        <end position="164"/>
    </location>
</feature>
<feature type="domain" description="ABC transmembrane type-1" evidence="9">
    <location>
        <begin position="106"/>
        <end position="316"/>
    </location>
</feature>
<organism evidence="10 11">
    <name type="scientific">Promicromonospora sukumoe</name>
    <dbReference type="NCBI Taxonomy" id="88382"/>
    <lineage>
        <taxon>Bacteria</taxon>
        <taxon>Bacillati</taxon>
        <taxon>Actinomycetota</taxon>
        <taxon>Actinomycetes</taxon>
        <taxon>Micrococcales</taxon>
        <taxon>Promicromonosporaceae</taxon>
        <taxon>Promicromonospora</taxon>
    </lineage>
</organism>
<evidence type="ECO:0000313" key="10">
    <source>
        <dbReference type="EMBL" id="MBA8808950.1"/>
    </source>
</evidence>
<dbReference type="Pfam" id="PF00528">
    <property type="entry name" value="BPD_transp_1"/>
    <property type="match status" value="1"/>
</dbReference>
<dbReference type="PROSITE" id="PS50928">
    <property type="entry name" value="ABC_TM1"/>
    <property type="match status" value="1"/>
</dbReference>
<evidence type="ECO:0000259" key="9">
    <source>
        <dbReference type="PROSITE" id="PS50928"/>
    </source>
</evidence>